<comment type="caution">
    <text evidence="3">The sequence shown here is derived from an EMBL/GenBank/DDBJ whole genome shotgun (WGS) entry which is preliminary data.</text>
</comment>
<feature type="chain" id="PRO_5044893470" evidence="2">
    <location>
        <begin position="27"/>
        <end position="214"/>
    </location>
</feature>
<accession>A0ABD0LIE2</accession>
<evidence type="ECO:0000256" key="1">
    <source>
        <dbReference type="SAM" id="MobiDB-lite"/>
    </source>
</evidence>
<organism evidence="3 4">
    <name type="scientific">Batillaria attramentaria</name>
    <dbReference type="NCBI Taxonomy" id="370345"/>
    <lineage>
        <taxon>Eukaryota</taxon>
        <taxon>Metazoa</taxon>
        <taxon>Spiralia</taxon>
        <taxon>Lophotrochozoa</taxon>
        <taxon>Mollusca</taxon>
        <taxon>Gastropoda</taxon>
        <taxon>Caenogastropoda</taxon>
        <taxon>Sorbeoconcha</taxon>
        <taxon>Cerithioidea</taxon>
        <taxon>Batillariidae</taxon>
        <taxon>Batillaria</taxon>
    </lineage>
</organism>
<feature type="compositionally biased region" description="Low complexity" evidence="1">
    <location>
        <begin position="45"/>
        <end position="55"/>
    </location>
</feature>
<protein>
    <submittedName>
        <fullName evidence="3">Uncharacterized protein</fullName>
    </submittedName>
</protein>
<feature type="signal peptide" evidence="2">
    <location>
        <begin position="1"/>
        <end position="26"/>
    </location>
</feature>
<name>A0ABD0LIE2_9CAEN</name>
<keyword evidence="2" id="KW-0732">Signal</keyword>
<proteinExistence type="predicted"/>
<reference evidence="3 4" key="1">
    <citation type="journal article" date="2023" name="Sci. Data">
        <title>Genome assembly of the Korean intertidal mud-creeper Batillaria attramentaria.</title>
        <authorList>
            <person name="Patra A.K."/>
            <person name="Ho P.T."/>
            <person name="Jun S."/>
            <person name="Lee S.J."/>
            <person name="Kim Y."/>
            <person name="Won Y.J."/>
        </authorList>
    </citation>
    <scope>NUCLEOTIDE SEQUENCE [LARGE SCALE GENOMIC DNA]</scope>
    <source>
        <strain evidence="3">Wonlab-2016</strain>
    </source>
</reference>
<evidence type="ECO:0000313" key="3">
    <source>
        <dbReference type="EMBL" id="KAK7499087.1"/>
    </source>
</evidence>
<keyword evidence="4" id="KW-1185">Reference proteome</keyword>
<evidence type="ECO:0000313" key="4">
    <source>
        <dbReference type="Proteomes" id="UP001519460"/>
    </source>
</evidence>
<dbReference type="AlphaFoldDB" id="A0ABD0LIE2"/>
<feature type="region of interest" description="Disordered" evidence="1">
    <location>
        <begin position="37"/>
        <end position="63"/>
    </location>
</feature>
<dbReference type="Proteomes" id="UP001519460">
    <property type="component" value="Unassembled WGS sequence"/>
</dbReference>
<dbReference type="EMBL" id="JACVVK020000046">
    <property type="protein sequence ID" value="KAK7499087.1"/>
    <property type="molecule type" value="Genomic_DNA"/>
</dbReference>
<evidence type="ECO:0000256" key="2">
    <source>
        <dbReference type="SAM" id="SignalP"/>
    </source>
</evidence>
<sequence>MAGRTAIKSLIAVIVCLPIVLSAAAATASNDVIPSVVDTSKHDNSSTSTTKTDSNVTPHRKRGRGLKRCKCLRRFTKEVSKMIDERLLEFEDKYLLHLTGNKERMRASENEATATSSRIQSIDKLLLKLNTDVVQTKEALSLMNANLDVIRGEMNHTRGDMRTLNASFQQVDHAVDNLTRFVHKLETICNRSMSVASTVLPPEPEPQESYPRRE</sequence>
<gene>
    <name evidence="3" type="ORF">BaRGS_00009634</name>
</gene>